<organism evidence="1 3">
    <name type="scientific">Pichia kudriavzevii</name>
    <name type="common">Yeast</name>
    <name type="synonym">Issatchenkia orientalis</name>
    <dbReference type="NCBI Taxonomy" id="4909"/>
    <lineage>
        <taxon>Eukaryota</taxon>
        <taxon>Fungi</taxon>
        <taxon>Dikarya</taxon>
        <taxon>Ascomycota</taxon>
        <taxon>Saccharomycotina</taxon>
        <taxon>Pichiomycetes</taxon>
        <taxon>Pichiales</taxon>
        <taxon>Pichiaceae</taxon>
        <taxon>Pichia</taxon>
    </lineage>
</organism>
<dbReference type="EMBL" id="MQVM01000110">
    <property type="protein sequence ID" value="ONH70451.1"/>
    <property type="molecule type" value="Genomic_DNA"/>
</dbReference>
<name>A0A099NUD1_PICKU</name>
<reference evidence="3" key="1">
    <citation type="journal article" date="2014" name="Microb. Cell Fact.">
        <title>Exploiting Issatchenkia orientalis SD108 for succinic acid production.</title>
        <authorList>
            <person name="Xiao H."/>
            <person name="Shao Z."/>
            <person name="Jiang Y."/>
            <person name="Dole S."/>
            <person name="Zhao H."/>
        </authorList>
    </citation>
    <scope>NUCLEOTIDE SEQUENCE [LARGE SCALE GENOMIC DNA]</scope>
    <source>
        <strain evidence="3">SD108</strain>
    </source>
</reference>
<sequence>MVCSSKKIKKKLWPQTLQNIRLVEQLSKTITNQTTNILNNPDEVDLVDLAKILNKDLTIFYKDIISTMSDFGKTGNDAIRRNSVRYLNRFKDKHE</sequence>
<protein>
    <submittedName>
        <fullName evidence="1">Uncharacterized protein</fullName>
    </submittedName>
</protein>
<reference evidence="4" key="3">
    <citation type="journal article" date="2017" name="Genome Announc.">
        <title>Genome sequences of Cyberlindnera fabianii 65, Pichia kudriavzevii 129, and Saccharomyces cerevisiae 131 isolated from fermented masau fruits in Zimbabwe.</title>
        <authorList>
            <person name="van Rijswijck I.M.H."/>
            <person name="Derks M.F.L."/>
            <person name="Abee T."/>
            <person name="de Ridder D."/>
            <person name="Smid E.J."/>
        </authorList>
    </citation>
    <scope>NUCLEOTIDE SEQUENCE [LARGE SCALE GENOMIC DNA]</scope>
    <source>
        <strain evidence="4">129</strain>
    </source>
</reference>
<dbReference type="EMBL" id="JQFK01000575">
    <property type="protein sequence ID" value="KGK35512.1"/>
    <property type="molecule type" value="Genomic_DNA"/>
</dbReference>
<evidence type="ECO:0000313" key="2">
    <source>
        <dbReference type="EMBL" id="ONH70451.1"/>
    </source>
</evidence>
<comment type="caution">
    <text evidence="1">The sequence shown here is derived from an EMBL/GenBank/DDBJ whole genome shotgun (WGS) entry which is preliminary data.</text>
</comment>
<proteinExistence type="predicted"/>
<dbReference type="HOGENOM" id="CLU_2373078_0_0_1"/>
<dbReference type="Proteomes" id="UP000029867">
    <property type="component" value="Unassembled WGS sequence"/>
</dbReference>
<evidence type="ECO:0000313" key="4">
    <source>
        <dbReference type="Proteomes" id="UP000189274"/>
    </source>
</evidence>
<dbReference type="Proteomes" id="UP000189274">
    <property type="component" value="Unassembled WGS sequence"/>
</dbReference>
<reference evidence="1" key="2">
    <citation type="submission" date="2014-08" db="EMBL/GenBank/DDBJ databases">
        <title>Exploiting Issatchenkia orientalis SD108 for Succinic Acid Production.</title>
        <authorList>
            <person name="Xiao H."/>
            <person name="Shao Z."/>
            <person name="Jiang Y."/>
            <person name="Dole S."/>
            <person name="Zhao H."/>
        </authorList>
    </citation>
    <scope>NUCLEOTIDE SEQUENCE [LARGE SCALE GENOMIC DNA]</scope>
    <source>
        <strain evidence="1">SD108</strain>
    </source>
</reference>
<accession>A0A099NUD1</accession>
<evidence type="ECO:0000313" key="3">
    <source>
        <dbReference type="Proteomes" id="UP000029867"/>
    </source>
</evidence>
<dbReference type="AlphaFoldDB" id="A0A099NUD1"/>
<evidence type="ECO:0000313" key="1">
    <source>
        <dbReference type="EMBL" id="KGK35512.1"/>
    </source>
</evidence>
<gene>
    <name evidence="2" type="ORF">BOH78_5209</name>
    <name evidence="1" type="ORF">JL09_g5338</name>
</gene>
<reference evidence="2" key="4">
    <citation type="submission" date="2017-01" db="EMBL/GenBank/DDBJ databases">
        <authorList>
            <person name="Mah S.A."/>
            <person name="Swanson W.J."/>
            <person name="Moy G.W."/>
            <person name="Vacquier V.D."/>
        </authorList>
    </citation>
    <scope>NUCLEOTIDE SEQUENCE [LARGE SCALE GENOMIC DNA]</scope>
    <source>
        <strain evidence="2">129</strain>
    </source>
</reference>